<dbReference type="Proteomes" id="UP001254564">
    <property type="component" value="Unassembled WGS sequence"/>
</dbReference>
<accession>A0ABU1H1L6</accession>
<organism evidence="5 6">
    <name type="scientific">Vreelandella vilamensis</name>
    <dbReference type="NCBI Taxonomy" id="531309"/>
    <lineage>
        <taxon>Bacteria</taxon>
        <taxon>Pseudomonadati</taxon>
        <taxon>Pseudomonadota</taxon>
        <taxon>Gammaproteobacteria</taxon>
        <taxon>Oceanospirillales</taxon>
        <taxon>Halomonadaceae</taxon>
        <taxon>Vreelandella</taxon>
    </lineage>
</organism>
<feature type="transmembrane region" description="Helical" evidence="3">
    <location>
        <begin position="12"/>
        <end position="33"/>
    </location>
</feature>
<dbReference type="PROSITE" id="PS50887">
    <property type="entry name" value="GGDEF"/>
    <property type="match status" value="1"/>
</dbReference>
<dbReference type="SMART" id="SM00267">
    <property type="entry name" value="GGDEF"/>
    <property type="match status" value="1"/>
</dbReference>
<dbReference type="RefSeq" id="WP_309655120.1">
    <property type="nucleotide sequence ID" value="NZ_JARWAN010000005.1"/>
</dbReference>
<dbReference type="Pfam" id="PF00990">
    <property type="entry name" value="GGDEF"/>
    <property type="match status" value="1"/>
</dbReference>
<keyword evidence="3" id="KW-0472">Membrane</keyword>
<keyword evidence="3" id="KW-1133">Transmembrane helix</keyword>
<dbReference type="InterPro" id="IPR050469">
    <property type="entry name" value="Diguanylate_Cyclase"/>
</dbReference>
<feature type="domain" description="GGDEF" evidence="4">
    <location>
        <begin position="243"/>
        <end position="374"/>
    </location>
</feature>
<dbReference type="InterPro" id="IPR029787">
    <property type="entry name" value="Nucleotide_cyclase"/>
</dbReference>
<dbReference type="GO" id="GO:0052621">
    <property type="term" value="F:diguanylate cyclase activity"/>
    <property type="evidence" value="ECO:0007669"/>
    <property type="project" value="UniProtKB-EC"/>
</dbReference>
<evidence type="ECO:0000313" key="6">
    <source>
        <dbReference type="Proteomes" id="UP001254564"/>
    </source>
</evidence>
<evidence type="ECO:0000259" key="4">
    <source>
        <dbReference type="PROSITE" id="PS50887"/>
    </source>
</evidence>
<comment type="catalytic activity">
    <reaction evidence="2">
        <text>2 GTP = 3',3'-c-di-GMP + 2 diphosphate</text>
        <dbReference type="Rhea" id="RHEA:24898"/>
        <dbReference type="ChEBI" id="CHEBI:33019"/>
        <dbReference type="ChEBI" id="CHEBI:37565"/>
        <dbReference type="ChEBI" id="CHEBI:58805"/>
        <dbReference type="EC" id="2.7.7.65"/>
    </reaction>
</comment>
<evidence type="ECO:0000256" key="3">
    <source>
        <dbReference type="SAM" id="Phobius"/>
    </source>
</evidence>
<evidence type="ECO:0000256" key="1">
    <source>
        <dbReference type="ARBA" id="ARBA00012528"/>
    </source>
</evidence>
<dbReference type="NCBIfam" id="TIGR00254">
    <property type="entry name" value="GGDEF"/>
    <property type="match status" value="1"/>
</dbReference>
<reference evidence="5 6" key="1">
    <citation type="submission" date="2023-04" db="EMBL/GenBank/DDBJ databases">
        <title>A long-awaited taxogenomic arrangement of the family Halomonadaceae.</title>
        <authorList>
            <person name="De La Haba R."/>
            <person name="Chuvochina M."/>
            <person name="Wittouck S."/>
            <person name="Arahal D.R."/>
            <person name="Sanchez-Porro C."/>
            <person name="Hugenholtz P."/>
            <person name="Ventosa A."/>
        </authorList>
    </citation>
    <scope>NUCLEOTIDE SEQUENCE [LARGE SCALE GENOMIC DNA]</scope>
    <source>
        <strain evidence="5 6">DSM 21020</strain>
    </source>
</reference>
<dbReference type="EMBL" id="JARWAN010000005">
    <property type="protein sequence ID" value="MDR5898205.1"/>
    <property type="molecule type" value="Genomic_DNA"/>
</dbReference>
<name>A0ABU1H1L6_9GAMM</name>
<dbReference type="PANTHER" id="PTHR45138">
    <property type="entry name" value="REGULATORY COMPONENTS OF SENSORY TRANSDUCTION SYSTEM"/>
    <property type="match status" value="1"/>
</dbReference>
<dbReference type="CDD" id="cd01949">
    <property type="entry name" value="GGDEF"/>
    <property type="match status" value="1"/>
</dbReference>
<dbReference type="SUPFAM" id="SSF55073">
    <property type="entry name" value="Nucleotide cyclase"/>
    <property type="match status" value="1"/>
</dbReference>
<evidence type="ECO:0000256" key="2">
    <source>
        <dbReference type="ARBA" id="ARBA00034247"/>
    </source>
</evidence>
<keyword evidence="5" id="KW-0548">Nucleotidyltransferase</keyword>
<evidence type="ECO:0000313" key="5">
    <source>
        <dbReference type="EMBL" id="MDR5898205.1"/>
    </source>
</evidence>
<sequence>MKLGAIKSIGWRLGLGVALLAGTCAIVVALYAFQARQYMGSNYTSLVADVVRPQLHTVMFRHALEDLRKRSTDPDVVSRLENFLWRVSQHIDGISFALQASRLSESDYHASLVRLQDVKMRLSEMRQQFDEVIAGASPEKFLHQGQMIENDLAMTYSALSDLVHSEAAKQRIVMERLGRTIAVLVFMILLLVVGLLISLFRLKREHHKVMQLSQRDELTKLGNRRYLMSFAESFCKQSQRSGRPLSLILMDIDHFKYVNDTFGHPAGDQILQIFAKALTDTAREVDVLARIGGEEFCVFMPDTDVDGAMKLAERLRQKVSDLTQQQLGVATSVTVSLGVATAYQNDAIFKHMYARADKALYQAKTHGRNRVEVG</sequence>
<proteinExistence type="predicted"/>
<dbReference type="EC" id="2.7.7.65" evidence="1"/>
<dbReference type="InterPro" id="IPR043128">
    <property type="entry name" value="Rev_trsase/Diguanyl_cyclase"/>
</dbReference>
<keyword evidence="5" id="KW-0808">Transferase</keyword>
<dbReference type="PANTHER" id="PTHR45138:SF9">
    <property type="entry name" value="DIGUANYLATE CYCLASE DGCM-RELATED"/>
    <property type="match status" value="1"/>
</dbReference>
<comment type="caution">
    <text evidence="5">The sequence shown here is derived from an EMBL/GenBank/DDBJ whole genome shotgun (WGS) entry which is preliminary data.</text>
</comment>
<protein>
    <recommendedName>
        <fullName evidence="1">diguanylate cyclase</fullName>
        <ecNumber evidence="1">2.7.7.65</ecNumber>
    </recommendedName>
</protein>
<dbReference type="Gene3D" id="3.30.70.270">
    <property type="match status" value="1"/>
</dbReference>
<dbReference type="InterPro" id="IPR000160">
    <property type="entry name" value="GGDEF_dom"/>
</dbReference>
<keyword evidence="6" id="KW-1185">Reference proteome</keyword>
<gene>
    <name evidence="5" type="ORF">QC823_04255</name>
</gene>
<keyword evidence="3" id="KW-0812">Transmembrane</keyword>
<feature type="transmembrane region" description="Helical" evidence="3">
    <location>
        <begin position="181"/>
        <end position="202"/>
    </location>
</feature>